<dbReference type="Proteomes" id="UP000486351">
    <property type="component" value="Unassembled WGS sequence"/>
</dbReference>
<dbReference type="EMBL" id="QXGB01000089">
    <property type="protein sequence ID" value="KAE9231411.1"/>
    <property type="molecule type" value="Genomic_DNA"/>
</dbReference>
<evidence type="ECO:0000313" key="4">
    <source>
        <dbReference type="EMBL" id="KAE9150459.1"/>
    </source>
</evidence>
<dbReference type="AlphaFoldDB" id="A0A6A3FNA5"/>
<evidence type="ECO:0000313" key="6">
    <source>
        <dbReference type="EMBL" id="KAE9253699.1"/>
    </source>
</evidence>
<dbReference type="Proteomes" id="UP000433483">
    <property type="component" value="Unassembled WGS sequence"/>
</dbReference>
<reference evidence="9 10" key="1">
    <citation type="submission" date="2018-08" db="EMBL/GenBank/DDBJ databases">
        <title>Genomic investigation of the strawberry pathogen Phytophthora fragariae indicates pathogenicity is determined by transcriptional variation in three key races.</title>
        <authorList>
            <person name="Adams T.M."/>
            <person name="Armitage A.D."/>
            <person name="Sobczyk M.K."/>
            <person name="Bates H.J."/>
            <person name="Dunwell J.M."/>
            <person name="Nellist C.F."/>
            <person name="Harrison R.J."/>
        </authorList>
    </citation>
    <scope>NUCLEOTIDE SEQUENCE [LARGE SCALE GENOMIC DNA]</scope>
    <source>
        <strain evidence="7 11">A4</strain>
        <strain evidence="6 12">BC-1</strain>
        <strain evidence="5 10">NOV-27</strain>
        <strain evidence="4 13">NOV-5</strain>
        <strain evidence="3 14">NOV-71</strain>
        <strain evidence="8 16">NOV-77</strain>
        <strain evidence="1 9">NOV-9</strain>
        <strain evidence="2 15">SCRP245</strain>
    </source>
</reference>
<dbReference type="EMBL" id="QXFZ01000132">
    <property type="protein sequence ID" value="KAE9131245.1"/>
    <property type="molecule type" value="Genomic_DNA"/>
</dbReference>
<evidence type="ECO:0000313" key="1">
    <source>
        <dbReference type="EMBL" id="KAE8945807.1"/>
    </source>
</evidence>
<dbReference type="EMBL" id="QXFY01000315">
    <property type="protein sequence ID" value="KAE9348221.1"/>
    <property type="molecule type" value="Genomic_DNA"/>
</dbReference>
<evidence type="ECO:0000313" key="10">
    <source>
        <dbReference type="Proteomes" id="UP000433483"/>
    </source>
</evidence>
<gene>
    <name evidence="7" type="ORF">PF001_g2740</name>
    <name evidence="6" type="ORF">PF002_g3219</name>
    <name evidence="5" type="ORF">PF005_g3100</name>
    <name evidence="4" type="ORF">PF006_g5166</name>
    <name evidence="3" type="ORF">PF007_g4208</name>
    <name evidence="8" type="ORF">PF008_g7440</name>
    <name evidence="1" type="ORF">PF009_g4560</name>
    <name evidence="2" type="ORF">PF011_g2500</name>
</gene>
<name>A0A6A3FNA5_9STRA</name>
<dbReference type="Proteomes" id="UP000441208">
    <property type="component" value="Unassembled WGS sequence"/>
</dbReference>
<evidence type="ECO:0000313" key="11">
    <source>
        <dbReference type="Proteomes" id="UP000437068"/>
    </source>
</evidence>
<evidence type="ECO:0000313" key="12">
    <source>
        <dbReference type="Proteomes" id="UP000440367"/>
    </source>
</evidence>
<dbReference type="EMBL" id="QXGF01000144">
    <property type="protein sequence ID" value="KAE8945807.1"/>
    <property type="molecule type" value="Genomic_DNA"/>
</dbReference>
<evidence type="ECO:0000313" key="16">
    <source>
        <dbReference type="Proteomes" id="UP000486351"/>
    </source>
</evidence>
<keyword evidence="10" id="KW-1185">Reference proteome</keyword>
<dbReference type="EMBL" id="QXGD01000089">
    <property type="protein sequence ID" value="KAE9253699.1"/>
    <property type="molecule type" value="Genomic_DNA"/>
</dbReference>
<evidence type="ECO:0000313" key="9">
    <source>
        <dbReference type="Proteomes" id="UP000429523"/>
    </source>
</evidence>
<dbReference type="EMBL" id="QXFW01000075">
    <property type="protein sequence ID" value="KAE9026534.1"/>
    <property type="molecule type" value="Genomic_DNA"/>
</dbReference>
<evidence type="ECO:0000313" key="14">
    <source>
        <dbReference type="Proteomes" id="UP000441208"/>
    </source>
</evidence>
<dbReference type="EMBL" id="QXGA01000188">
    <property type="protein sequence ID" value="KAE9150459.1"/>
    <property type="molecule type" value="Genomic_DNA"/>
</dbReference>
<dbReference type="Proteomes" id="UP000440732">
    <property type="component" value="Unassembled WGS sequence"/>
</dbReference>
<comment type="caution">
    <text evidence="1">The sequence shown here is derived from an EMBL/GenBank/DDBJ whole genome shotgun (WGS) entry which is preliminary data.</text>
</comment>
<organism evidence="1 9">
    <name type="scientific">Phytophthora fragariae</name>
    <dbReference type="NCBI Taxonomy" id="53985"/>
    <lineage>
        <taxon>Eukaryota</taxon>
        <taxon>Sar</taxon>
        <taxon>Stramenopiles</taxon>
        <taxon>Oomycota</taxon>
        <taxon>Peronosporomycetes</taxon>
        <taxon>Peronosporales</taxon>
        <taxon>Peronosporaceae</taxon>
        <taxon>Phytophthora</taxon>
    </lineage>
</organism>
<dbReference type="Proteomes" id="UP000440367">
    <property type="component" value="Unassembled WGS sequence"/>
</dbReference>
<accession>A0A6A3FNA5</accession>
<evidence type="ECO:0000313" key="3">
    <source>
        <dbReference type="EMBL" id="KAE9131245.1"/>
    </source>
</evidence>
<dbReference type="Proteomes" id="UP000437068">
    <property type="component" value="Unassembled WGS sequence"/>
</dbReference>
<evidence type="ECO:0000313" key="15">
    <source>
        <dbReference type="Proteomes" id="UP000460718"/>
    </source>
</evidence>
<sequence length="71" mass="7577">MANASVVSDPKLIASVQANATAIARLEEHNARPQGERGRRALGGQRVTSLLSATKKISTLEENIETLIANH</sequence>
<evidence type="ECO:0000313" key="5">
    <source>
        <dbReference type="EMBL" id="KAE9231411.1"/>
    </source>
</evidence>
<evidence type="ECO:0000313" key="7">
    <source>
        <dbReference type="EMBL" id="KAE9325828.1"/>
    </source>
</evidence>
<evidence type="ECO:0000313" key="8">
    <source>
        <dbReference type="EMBL" id="KAE9348221.1"/>
    </source>
</evidence>
<evidence type="ECO:0000313" key="2">
    <source>
        <dbReference type="EMBL" id="KAE9026534.1"/>
    </source>
</evidence>
<dbReference type="Proteomes" id="UP000429523">
    <property type="component" value="Unassembled WGS sequence"/>
</dbReference>
<dbReference type="Proteomes" id="UP000460718">
    <property type="component" value="Unassembled WGS sequence"/>
</dbReference>
<evidence type="ECO:0000313" key="13">
    <source>
        <dbReference type="Proteomes" id="UP000440732"/>
    </source>
</evidence>
<proteinExistence type="predicted"/>
<protein>
    <submittedName>
        <fullName evidence="1">Uncharacterized protein</fullName>
    </submittedName>
</protein>
<dbReference type="EMBL" id="QXGE01000080">
    <property type="protein sequence ID" value="KAE9325828.1"/>
    <property type="molecule type" value="Genomic_DNA"/>
</dbReference>